<dbReference type="InterPro" id="IPR015919">
    <property type="entry name" value="Cadherin-like_sf"/>
</dbReference>
<dbReference type="PANTHER" id="PTHR24028:SF73">
    <property type="entry name" value="PROTOCADHERIN GAMMA-B3-RELATED"/>
    <property type="match status" value="1"/>
</dbReference>
<dbReference type="Proteomes" id="UP000533954">
    <property type="component" value="Unassembled WGS sequence"/>
</dbReference>
<dbReference type="GO" id="GO:0005886">
    <property type="term" value="C:plasma membrane"/>
    <property type="evidence" value="ECO:0007669"/>
    <property type="project" value="TreeGrafter"/>
</dbReference>
<feature type="non-terminal residue" evidence="5">
    <location>
        <position position="1"/>
    </location>
</feature>
<proteinExistence type="predicted"/>
<dbReference type="PANTHER" id="PTHR24028">
    <property type="entry name" value="CADHERIN-87A"/>
    <property type="match status" value="1"/>
</dbReference>
<dbReference type="GO" id="GO:0005509">
    <property type="term" value="F:calcium ion binding"/>
    <property type="evidence" value="ECO:0007669"/>
    <property type="project" value="InterPro"/>
</dbReference>
<keyword evidence="2" id="KW-0472">Membrane</keyword>
<dbReference type="Pfam" id="PF08266">
    <property type="entry name" value="Cadherin_2"/>
    <property type="match status" value="1"/>
</dbReference>
<evidence type="ECO:0000256" key="1">
    <source>
        <dbReference type="ARBA" id="ARBA00004370"/>
    </source>
</evidence>
<comment type="subcellular location">
    <subcellularLocation>
        <location evidence="1">Membrane</location>
    </subcellularLocation>
</comment>
<organism evidence="5 6">
    <name type="scientific">Eudromia elegans</name>
    <name type="common">Elegant crested-tinamou</name>
    <dbReference type="NCBI Taxonomy" id="8805"/>
    <lineage>
        <taxon>Eukaryota</taxon>
        <taxon>Metazoa</taxon>
        <taxon>Chordata</taxon>
        <taxon>Craniata</taxon>
        <taxon>Vertebrata</taxon>
        <taxon>Euteleostomi</taxon>
        <taxon>Archelosauria</taxon>
        <taxon>Archosauria</taxon>
        <taxon>Dinosauria</taxon>
        <taxon>Saurischia</taxon>
        <taxon>Theropoda</taxon>
        <taxon>Coelurosauria</taxon>
        <taxon>Aves</taxon>
        <taxon>Palaeognathae</taxon>
        <taxon>Tinamiformes</taxon>
        <taxon>Tinamidae</taxon>
        <taxon>Eudromia</taxon>
    </lineage>
</organism>
<reference evidence="5 6" key="1">
    <citation type="submission" date="2019-09" db="EMBL/GenBank/DDBJ databases">
        <title>Bird 10,000 Genomes (B10K) Project - Family phase.</title>
        <authorList>
            <person name="Zhang G."/>
        </authorList>
    </citation>
    <scope>NUCLEOTIDE SEQUENCE [LARGE SCALE GENOMIC DNA]</scope>
    <source>
        <strain evidence="5">B10K-LSUMZ-16893</strain>
    </source>
</reference>
<dbReference type="AlphaFoldDB" id="A0A7K7VSN8"/>
<keyword evidence="3" id="KW-0325">Glycoprotein</keyword>
<name>A0A7K7VSN8_EUDEL</name>
<sequence>LARDLGLSPAELPARKLRVVSGDEKRYFALGEDNGSLRVNDRIDREEVCGDVSLCVLSLEVVAENPF</sequence>
<dbReference type="GO" id="GO:0007155">
    <property type="term" value="P:cell adhesion"/>
    <property type="evidence" value="ECO:0007669"/>
    <property type="project" value="TreeGrafter"/>
</dbReference>
<dbReference type="EMBL" id="VZSX01000307">
    <property type="protein sequence ID" value="NXA43656.1"/>
    <property type="molecule type" value="Genomic_DNA"/>
</dbReference>
<dbReference type="OrthoDB" id="6252479at2759"/>
<accession>A0A7K7VSN8</accession>
<gene>
    <name evidence="5" type="primary">Pcdhgb2</name>
    <name evidence="5" type="ORF">EUDELE_R15107</name>
</gene>
<dbReference type="SUPFAM" id="SSF49313">
    <property type="entry name" value="Cadherin-like"/>
    <property type="match status" value="1"/>
</dbReference>
<evidence type="ECO:0000313" key="5">
    <source>
        <dbReference type="EMBL" id="NXA43656.1"/>
    </source>
</evidence>
<keyword evidence="6" id="KW-1185">Reference proteome</keyword>
<dbReference type="InterPro" id="IPR050174">
    <property type="entry name" value="Protocadherin/Cadherin-CA"/>
</dbReference>
<dbReference type="Gene3D" id="2.60.40.60">
    <property type="entry name" value="Cadherins"/>
    <property type="match status" value="1"/>
</dbReference>
<feature type="non-terminal residue" evidence="5">
    <location>
        <position position="67"/>
    </location>
</feature>
<evidence type="ECO:0000256" key="2">
    <source>
        <dbReference type="ARBA" id="ARBA00023136"/>
    </source>
</evidence>
<dbReference type="InterPro" id="IPR013164">
    <property type="entry name" value="Cadherin_N"/>
</dbReference>
<evidence type="ECO:0000256" key="3">
    <source>
        <dbReference type="ARBA" id="ARBA00023180"/>
    </source>
</evidence>
<comment type="caution">
    <text evidence="5">The sequence shown here is derived from an EMBL/GenBank/DDBJ whole genome shotgun (WGS) entry which is preliminary data.</text>
</comment>
<protein>
    <submittedName>
        <fullName evidence="5">PCDGE protein</fullName>
    </submittedName>
</protein>
<evidence type="ECO:0000259" key="4">
    <source>
        <dbReference type="Pfam" id="PF08266"/>
    </source>
</evidence>
<feature type="domain" description="Cadherin N-terminal" evidence="4">
    <location>
        <begin position="1"/>
        <end position="65"/>
    </location>
</feature>
<evidence type="ECO:0000313" key="6">
    <source>
        <dbReference type="Proteomes" id="UP000533954"/>
    </source>
</evidence>